<sequence>MLALSNKDVQIVDTTCPWASKVWNTVEKHKKGNCSHCFICWEARWCKMWTRYTSVLYLCSNPPPRLISIV</sequence>
<proteinExistence type="predicted"/>
<organism evidence="2 4">
    <name type="scientific">Prunus armeniaca</name>
    <name type="common">Apricot</name>
    <name type="synonym">Armeniaca vulgaris</name>
    <dbReference type="NCBI Taxonomy" id="36596"/>
    <lineage>
        <taxon>Eukaryota</taxon>
        <taxon>Viridiplantae</taxon>
        <taxon>Streptophyta</taxon>
        <taxon>Embryophyta</taxon>
        <taxon>Tracheophyta</taxon>
        <taxon>Spermatophyta</taxon>
        <taxon>Magnoliopsida</taxon>
        <taxon>eudicotyledons</taxon>
        <taxon>Gunneridae</taxon>
        <taxon>Pentapetalae</taxon>
        <taxon>rosids</taxon>
        <taxon>fabids</taxon>
        <taxon>Rosales</taxon>
        <taxon>Rosaceae</taxon>
        <taxon>Amygdaloideae</taxon>
        <taxon>Amygdaleae</taxon>
        <taxon>Prunus</taxon>
    </lineage>
</organism>
<dbReference type="Proteomes" id="UP000507222">
    <property type="component" value="Unassembled WGS sequence"/>
</dbReference>
<dbReference type="PANTHER" id="PTHR31619">
    <property type="entry name" value="4-HYDROXY-3-METHYLBUT-2-ENYL DIPHOSPHATE REDUCTASE, CHLOROPLASTIC"/>
    <property type="match status" value="1"/>
</dbReference>
<dbReference type="OrthoDB" id="1737225at2759"/>
<dbReference type="EMBL" id="CAEKKB010000008">
    <property type="protein sequence ID" value="CAB4320603.1"/>
    <property type="molecule type" value="Genomic_DNA"/>
</dbReference>
<dbReference type="EMBL" id="CAEKDK010000008">
    <property type="protein sequence ID" value="CAB4290270.1"/>
    <property type="molecule type" value="Genomic_DNA"/>
</dbReference>
<dbReference type="Proteomes" id="UP000507245">
    <property type="component" value="Unassembled WGS sequence"/>
</dbReference>
<gene>
    <name evidence="1" type="ORF">CURHAP_LOCUS50200</name>
    <name evidence="2" type="ORF">ORAREDHAP_LOCUS49489</name>
</gene>
<evidence type="ECO:0000313" key="2">
    <source>
        <dbReference type="EMBL" id="CAB4320603.1"/>
    </source>
</evidence>
<evidence type="ECO:0000313" key="3">
    <source>
        <dbReference type="Proteomes" id="UP000507222"/>
    </source>
</evidence>
<evidence type="ECO:0000313" key="1">
    <source>
        <dbReference type="EMBL" id="CAB4290270.1"/>
    </source>
</evidence>
<evidence type="ECO:0000313" key="4">
    <source>
        <dbReference type="Proteomes" id="UP000507245"/>
    </source>
</evidence>
<dbReference type="PANTHER" id="PTHR31619:SF5">
    <property type="entry name" value="4-HYDROXY-3-METHYLBUT-2-ENYL DIPHOSPHATE REDUCTASE, CHLOROPLASTIC"/>
    <property type="match status" value="1"/>
</dbReference>
<name>A0A6J5Y864_PRUAR</name>
<reference evidence="2 3" key="2">
    <citation type="submission" date="2020-05" db="EMBL/GenBank/DDBJ databases">
        <authorList>
            <person name="Campoy J."/>
            <person name="Schneeberger K."/>
            <person name="Spophaly S."/>
        </authorList>
    </citation>
    <scope>NUCLEOTIDE SEQUENCE [LARGE SCALE GENOMIC DNA]</scope>
    <source>
        <strain evidence="2">PruArmRojPasFocal</strain>
    </source>
</reference>
<protein>
    <submittedName>
        <fullName evidence="2">Uncharacterized protein</fullName>
    </submittedName>
</protein>
<reference evidence="4" key="1">
    <citation type="journal article" date="2020" name="Genome Biol.">
        <title>Gamete binning: chromosome-level and haplotype-resolved genome assembly enabled by high-throughput single-cell sequencing of gamete genomes.</title>
        <authorList>
            <person name="Campoy J.A."/>
            <person name="Sun H."/>
            <person name="Goel M."/>
            <person name="Jiao W.-B."/>
            <person name="Folz-Donahue K."/>
            <person name="Wang N."/>
            <person name="Rubio M."/>
            <person name="Liu C."/>
            <person name="Kukat C."/>
            <person name="Ruiz D."/>
            <person name="Huettel B."/>
            <person name="Schneeberger K."/>
        </authorList>
    </citation>
    <scope>NUCLEOTIDE SEQUENCE [LARGE SCALE GENOMIC DNA]</scope>
    <source>
        <strain evidence="4">cv. Rojo Pasion</strain>
    </source>
</reference>
<dbReference type="AlphaFoldDB" id="A0A6J5Y864"/>
<keyword evidence="4" id="KW-1185">Reference proteome</keyword>
<accession>A0A6J5Y864</accession>